<evidence type="ECO:0000256" key="5">
    <source>
        <dbReference type="ARBA" id="ARBA00023317"/>
    </source>
</evidence>
<evidence type="ECO:0000256" key="6">
    <source>
        <dbReference type="ARBA" id="ARBA00044521"/>
    </source>
</evidence>
<dbReference type="Gene3D" id="3.90.1150.10">
    <property type="entry name" value="Aspartate Aminotransferase, domain 1"/>
    <property type="match status" value="1"/>
</dbReference>
<dbReference type="HAMAP" id="MF_01376">
    <property type="entry name" value="PhnW_aminotrans_5"/>
    <property type="match status" value="1"/>
</dbReference>
<dbReference type="RefSeq" id="WP_184254930.1">
    <property type="nucleotide sequence ID" value="NZ_JACHIO010000007.1"/>
</dbReference>
<dbReference type="InterPro" id="IPR024169">
    <property type="entry name" value="SP_NH2Trfase/AEP_transaminase"/>
</dbReference>
<evidence type="ECO:0000259" key="11">
    <source>
        <dbReference type="Pfam" id="PF00266"/>
    </source>
</evidence>
<feature type="domain" description="Aminotransferase class V" evidence="11">
    <location>
        <begin position="58"/>
        <end position="306"/>
    </location>
</feature>
<evidence type="ECO:0000256" key="2">
    <source>
        <dbReference type="ARBA" id="ARBA00022576"/>
    </source>
</evidence>
<dbReference type="Gene3D" id="3.40.640.10">
    <property type="entry name" value="Type I PLP-dependent aspartate aminotransferase-like (Major domain)"/>
    <property type="match status" value="1"/>
</dbReference>
<dbReference type="NCBIfam" id="NF010006">
    <property type="entry name" value="PRK13479.1"/>
    <property type="match status" value="1"/>
</dbReference>
<evidence type="ECO:0000313" key="13">
    <source>
        <dbReference type="Proteomes" id="UP000584867"/>
    </source>
</evidence>
<dbReference type="InterPro" id="IPR015422">
    <property type="entry name" value="PyrdxlP-dep_Trfase_small"/>
</dbReference>
<organism evidence="12 13">
    <name type="scientific">Granulicella mallensis</name>
    <dbReference type="NCBI Taxonomy" id="940614"/>
    <lineage>
        <taxon>Bacteria</taxon>
        <taxon>Pseudomonadati</taxon>
        <taxon>Acidobacteriota</taxon>
        <taxon>Terriglobia</taxon>
        <taxon>Terriglobales</taxon>
        <taxon>Acidobacteriaceae</taxon>
        <taxon>Granulicella</taxon>
    </lineage>
</organism>
<protein>
    <recommendedName>
        <fullName evidence="6 8">2-aminoethylphosphonate--pyruvate transaminase</fullName>
        <ecNumber evidence="6 8">2.6.1.37</ecNumber>
    </recommendedName>
</protein>
<keyword evidence="4 10" id="KW-0663">Pyridoxal phosphate</keyword>
<dbReference type="AlphaFoldDB" id="A0A7W7ZPY2"/>
<dbReference type="NCBIfam" id="TIGR03301">
    <property type="entry name" value="PhnW-AepZ"/>
    <property type="match status" value="1"/>
</dbReference>
<reference evidence="12 13" key="1">
    <citation type="submission" date="2020-08" db="EMBL/GenBank/DDBJ databases">
        <title>Genomic Encyclopedia of Type Strains, Phase IV (KMG-V): Genome sequencing to study the core and pangenomes of soil and plant-associated prokaryotes.</title>
        <authorList>
            <person name="Whitman W."/>
        </authorList>
    </citation>
    <scope>NUCLEOTIDE SEQUENCE [LARGE SCALE GENOMIC DNA]</scope>
    <source>
        <strain evidence="12 13">X5P3</strain>
    </source>
</reference>
<dbReference type="SUPFAM" id="SSF53383">
    <property type="entry name" value="PLP-dependent transferases"/>
    <property type="match status" value="1"/>
</dbReference>
<evidence type="ECO:0000256" key="3">
    <source>
        <dbReference type="ARBA" id="ARBA00022679"/>
    </source>
</evidence>
<evidence type="ECO:0000256" key="8">
    <source>
        <dbReference type="NCBIfam" id="TIGR02326"/>
    </source>
</evidence>
<dbReference type="GO" id="GO:0047304">
    <property type="term" value="F:2-aminoethylphosphonate-pyruvate transaminase activity"/>
    <property type="evidence" value="ECO:0007669"/>
    <property type="project" value="UniProtKB-UniRule"/>
</dbReference>
<evidence type="ECO:0000256" key="9">
    <source>
        <dbReference type="PIRSR" id="PIRSR000524-1"/>
    </source>
</evidence>
<dbReference type="NCBIfam" id="TIGR02326">
    <property type="entry name" value="transamin_PhnW"/>
    <property type="match status" value="1"/>
</dbReference>
<dbReference type="InterPro" id="IPR000192">
    <property type="entry name" value="Aminotrans_V_dom"/>
</dbReference>
<accession>A0A7W7ZPY2</accession>
<dbReference type="InterPro" id="IPR012703">
    <property type="entry name" value="NH2EtPonate_pyrv_transaminase"/>
</dbReference>
<dbReference type="GO" id="GO:0019700">
    <property type="term" value="P:organic phosphonate catabolic process"/>
    <property type="evidence" value="ECO:0007669"/>
    <property type="project" value="UniProtKB-UniRule"/>
</dbReference>
<evidence type="ECO:0000313" key="12">
    <source>
        <dbReference type="EMBL" id="MBB5063614.1"/>
    </source>
</evidence>
<dbReference type="Pfam" id="PF00266">
    <property type="entry name" value="Aminotran_5"/>
    <property type="match status" value="1"/>
</dbReference>
<dbReference type="PANTHER" id="PTHR42778:SF1">
    <property type="entry name" value="2-AMINOETHYLPHOSPHONATE--PYRUVATE TRANSAMINASE"/>
    <property type="match status" value="1"/>
</dbReference>
<comment type="cofactor">
    <cofactor evidence="1 10">
        <name>pyridoxal 5'-phosphate</name>
        <dbReference type="ChEBI" id="CHEBI:597326"/>
    </cofactor>
</comment>
<feature type="binding site" evidence="9">
    <location>
        <position position="341"/>
    </location>
    <ligand>
        <name>substrate</name>
    </ligand>
</feature>
<evidence type="ECO:0000256" key="10">
    <source>
        <dbReference type="PIRSR" id="PIRSR000524-50"/>
    </source>
</evidence>
<dbReference type="EC" id="2.6.1.37" evidence="6 8"/>
<evidence type="ECO:0000256" key="1">
    <source>
        <dbReference type="ARBA" id="ARBA00001933"/>
    </source>
</evidence>
<keyword evidence="3 12" id="KW-0808">Transferase</keyword>
<dbReference type="PIRSF" id="PIRSF000524">
    <property type="entry name" value="SPT"/>
    <property type="match status" value="1"/>
</dbReference>
<keyword evidence="2 12" id="KW-0032">Aminotransferase</keyword>
<dbReference type="InterPro" id="IPR015421">
    <property type="entry name" value="PyrdxlP-dep_Trfase_major"/>
</dbReference>
<evidence type="ECO:0000256" key="4">
    <source>
        <dbReference type="ARBA" id="ARBA00022898"/>
    </source>
</evidence>
<feature type="modified residue" description="N6-(pyridoxal phosphate)lysine" evidence="10">
    <location>
        <position position="196"/>
    </location>
</feature>
<proteinExistence type="inferred from homology"/>
<dbReference type="PANTHER" id="PTHR42778">
    <property type="entry name" value="2-AMINOETHYLPHOSPHONATE--PYRUVATE TRANSAMINASE"/>
    <property type="match status" value="1"/>
</dbReference>
<comment type="caution">
    <text evidence="12">The sequence shown here is derived from an EMBL/GenBank/DDBJ whole genome shotgun (WGS) entry which is preliminary data.</text>
</comment>
<keyword evidence="5 12" id="KW-0670">Pyruvate</keyword>
<gene>
    <name evidence="12" type="ORF">HDF15_001959</name>
</gene>
<dbReference type="InterPro" id="IPR015424">
    <property type="entry name" value="PyrdxlP-dep_Trfase"/>
</dbReference>
<dbReference type="EMBL" id="JACHIO010000007">
    <property type="protein sequence ID" value="MBB5063614.1"/>
    <property type="molecule type" value="Genomic_DNA"/>
</dbReference>
<sequence length="377" mass="41848">MYPTSPDKLLFTPGPLITSATVKEAMLRDLGSLDRDFLATIRNIRTRLLDLGPYSHEDYECVLMQGSGTFVVESVISSAIPRDGKLLVLVNGAYGRRIAQTARVHGIELDVFEVAENRKFTPELVAEYLSSRIGITHVAVVHCETTSGILNQVEEIGHVVHRAGASYIVDAMSSFGAVPIDMAASHIDYLISSANKCIEGVPGFGFILVNRRALESAKGHARTLSLDLYDQWASMEANGHFRFTPPIQTLLAFEQALNELDEEGGVHARGERYKANHIALCRGMKDIGFEVYLAEEDQSFIITSFRYSSNPAFRFADFYEKLWTAGFAIYPGKLSHESCFRIGSIGRITVVEIEALLEAIRRVLNDMGVHWVREEVG</sequence>
<name>A0A7W7ZPY2_9BACT</name>
<comment type="catalytic activity">
    <reaction evidence="7">
        <text>(2-aminoethyl)phosphonate + pyruvate = phosphonoacetaldehyde + L-alanine</text>
        <dbReference type="Rhea" id="RHEA:17021"/>
        <dbReference type="ChEBI" id="CHEBI:15361"/>
        <dbReference type="ChEBI" id="CHEBI:57418"/>
        <dbReference type="ChEBI" id="CHEBI:57972"/>
        <dbReference type="ChEBI" id="CHEBI:58383"/>
        <dbReference type="EC" id="2.6.1.37"/>
    </reaction>
</comment>
<evidence type="ECO:0000256" key="7">
    <source>
        <dbReference type="ARBA" id="ARBA00049460"/>
    </source>
</evidence>
<dbReference type="Proteomes" id="UP000584867">
    <property type="component" value="Unassembled WGS sequence"/>
</dbReference>